<dbReference type="EMBL" id="CP147251">
    <property type="protein sequence ID" value="WYJ78400.1"/>
    <property type="molecule type" value="Genomic_DNA"/>
</dbReference>
<keyword evidence="1" id="KW-0812">Transmembrane</keyword>
<feature type="transmembrane region" description="Helical" evidence="1">
    <location>
        <begin position="105"/>
        <end position="127"/>
    </location>
</feature>
<keyword evidence="1" id="KW-1133">Transmembrane helix</keyword>
<keyword evidence="1" id="KW-0472">Membrane</keyword>
<name>A0ABZ2SRK3_9ENTE</name>
<evidence type="ECO:0000313" key="3">
    <source>
        <dbReference type="Proteomes" id="UP000664701"/>
    </source>
</evidence>
<dbReference type="Proteomes" id="UP000664701">
    <property type="component" value="Chromosome"/>
</dbReference>
<reference evidence="2 3" key="1">
    <citation type="submission" date="2024-03" db="EMBL/GenBank/DDBJ databases">
        <title>The Genome Sequence of Enterococcus sp. DIV2402.</title>
        <authorList>
            <consortium name="The Broad Institute Genomics Platform"/>
            <consortium name="The Broad Institute Microbial Omics Core"/>
            <consortium name="The Broad Institute Genomic Center for Infectious Diseases"/>
            <person name="Earl A."/>
            <person name="Manson A."/>
            <person name="Gilmore M."/>
            <person name="Schwartman J."/>
            <person name="Shea T."/>
            <person name="Abouelleil A."/>
            <person name="Cao P."/>
            <person name="Chapman S."/>
            <person name="Cusick C."/>
            <person name="Young S."/>
            <person name="Neafsey D."/>
            <person name="Nusbaum C."/>
            <person name="Birren B."/>
        </authorList>
    </citation>
    <scope>NUCLEOTIDE SEQUENCE [LARGE SCALE GENOMIC DNA]</scope>
    <source>
        <strain evidence="2 3">DIV2402</strain>
    </source>
</reference>
<dbReference type="RefSeq" id="WP_207871515.1">
    <property type="nucleotide sequence ID" value="NZ_CP147251.1"/>
</dbReference>
<dbReference type="InterPro" id="IPR024529">
    <property type="entry name" value="ECF_trnsprt_substrate-spec"/>
</dbReference>
<feature type="transmembrane region" description="Helical" evidence="1">
    <location>
        <begin position="12"/>
        <end position="32"/>
    </location>
</feature>
<sequence length="184" mass="19887">MNQTKTITTRTITIVALALALNYVGGTIALFLRLPIYLDTIGTIFAAVLLGPVYGVLAGLLNALLSGLTTDLFALYYGPVQIVTGFCAGYFLKNRLEGKQLVIKTLWISLPGTIIATIITVVLFGGITSSGSSVIVQLLRGIGLSQVSSVFLVQVITDYLDRLVSIVLVLMVTTRITHRFMKEY</sequence>
<feature type="transmembrane region" description="Helical" evidence="1">
    <location>
        <begin position="74"/>
        <end position="93"/>
    </location>
</feature>
<dbReference type="Pfam" id="PF12822">
    <property type="entry name" value="ECF_trnsprt"/>
    <property type="match status" value="1"/>
</dbReference>
<proteinExistence type="predicted"/>
<feature type="transmembrane region" description="Helical" evidence="1">
    <location>
        <begin position="44"/>
        <end position="68"/>
    </location>
</feature>
<evidence type="ECO:0000256" key="1">
    <source>
        <dbReference type="SAM" id="Phobius"/>
    </source>
</evidence>
<accession>A0ABZ2SRK3</accession>
<evidence type="ECO:0000313" key="2">
    <source>
        <dbReference type="EMBL" id="WYJ78400.1"/>
    </source>
</evidence>
<dbReference type="Gene3D" id="1.10.1760.20">
    <property type="match status" value="1"/>
</dbReference>
<organism evidence="2 3">
    <name type="scientific">Candidatus Enterococcus lowellii</name>
    <dbReference type="NCBI Taxonomy" id="2230877"/>
    <lineage>
        <taxon>Bacteria</taxon>
        <taxon>Bacillati</taxon>
        <taxon>Bacillota</taxon>
        <taxon>Bacilli</taxon>
        <taxon>Lactobacillales</taxon>
        <taxon>Enterococcaceae</taxon>
        <taxon>Enterococcus</taxon>
    </lineage>
</organism>
<keyword evidence="3" id="KW-1185">Reference proteome</keyword>
<protein>
    <submittedName>
        <fullName evidence="2">Energy-coupling factor transport system substrate-specific component</fullName>
    </submittedName>
</protein>
<gene>
    <name evidence="2" type="ORF">DOK78_003057</name>
</gene>